<evidence type="ECO:0000259" key="1">
    <source>
        <dbReference type="Pfam" id="PF03008"/>
    </source>
</evidence>
<dbReference type="Pfam" id="PF03008">
    <property type="entry name" value="DUF234"/>
    <property type="match status" value="1"/>
</dbReference>
<reference evidence="2 3" key="1">
    <citation type="journal article" date="2012" name="J. Bacteriol.">
        <title>Genome Sequencing of a Genetically-Tractable Pyrococcus furiosus Strain Reveals a Highly Dynamic Genome.</title>
        <authorList>
            <person name="Bridger S.L."/>
            <person name="Lancaster W.A."/>
            <person name="Poole F.L.II."/>
            <person name="Schut G.J."/>
            <person name="Adams M.W."/>
        </authorList>
    </citation>
    <scope>NUCLEOTIDE SEQUENCE [LARGE SCALE GENOMIC DNA]</scope>
    <source>
        <strain evidence="2 3">COM1</strain>
    </source>
</reference>
<dbReference type="InterPro" id="IPR004256">
    <property type="entry name" value="DUF234"/>
</dbReference>
<dbReference type="InterPro" id="IPR036390">
    <property type="entry name" value="WH_DNA-bd_sf"/>
</dbReference>
<dbReference type="AlphaFoldDB" id="I6UNQ8"/>
<name>I6UNQ8_9EURY</name>
<evidence type="ECO:0000313" key="3">
    <source>
        <dbReference type="Proteomes" id="UP000006216"/>
    </source>
</evidence>
<sequence length="245" mass="29377">MHLVIKLLKNSLRKSSRELKDNFYDEPYIVLSELRELKTYFSILSAIAAGKRKPSEMANEVDLEGRKIHSYIETLIRLGFVERDLLVARKEKRWLYIISDPMLMSWFSLVYPKRTEIEIGAMTIDDVKEILQRIFSFRFEQVSREFLIELNRKGNLPFRFTKIGRWWHKEEEIDIVALNEKEKKSLLIEIKWKELKEREIKGILNDLELEGWDKIYGVIAKKVQKKENLWERGFLIWDLEDLDVL</sequence>
<dbReference type="Proteomes" id="UP000006216">
    <property type="component" value="Chromosome"/>
</dbReference>
<accession>I6UNQ8</accession>
<dbReference type="PANTHER" id="PTHR34704:SF1">
    <property type="entry name" value="ATPASE"/>
    <property type="match status" value="1"/>
</dbReference>
<proteinExistence type="predicted"/>
<dbReference type="SUPFAM" id="SSF52980">
    <property type="entry name" value="Restriction endonuclease-like"/>
    <property type="match status" value="1"/>
</dbReference>
<organism evidence="3">
    <name type="scientific">Pyrococcus furiosus COM1</name>
    <dbReference type="NCBI Taxonomy" id="1185654"/>
    <lineage>
        <taxon>Archaea</taxon>
        <taxon>Methanobacteriati</taxon>
        <taxon>Methanobacteriota</taxon>
        <taxon>Thermococci</taxon>
        <taxon>Thermococcales</taxon>
        <taxon>Thermococcaceae</taxon>
        <taxon>Pyrococcus</taxon>
    </lineage>
</organism>
<dbReference type="PANTHER" id="PTHR34704">
    <property type="entry name" value="ATPASE"/>
    <property type="match status" value="1"/>
</dbReference>
<gene>
    <name evidence="2" type="ORF">PFC_02295</name>
</gene>
<dbReference type="SUPFAM" id="SSF46785">
    <property type="entry name" value="Winged helix' DNA-binding domain"/>
    <property type="match status" value="1"/>
</dbReference>
<dbReference type="PATRIC" id="fig|1185654.4.peg.468"/>
<dbReference type="HOGENOM" id="CLU_1131652_0_0_2"/>
<evidence type="ECO:0000313" key="2">
    <source>
        <dbReference type="EMBL" id="AFN03421.1"/>
    </source>
</evidence>
<dbReference type="KEGG" id="pfi:PFC_02295"/>
<dbReference type="InterPro" id="IPR011335">
    <property type="entry name" value="Restrct_endonuc-II-like"/>
</dbReference>
<dbReference type="EMBL" id="CP003685">
    <property type="protein sequence ID" value="AFN03421.1"/>
    <property type="molecule type" value="Genomic_DNA"/>
</dbReference>
<protein>
    <recommendedName>
        <fullName evidence="1">DUF234 domain-containing protein</fullName>
    </recommendedName>
</protein>
<feature type="domain" description="DUF234" evidence="1">
    <location>
        <begin position="106"/>
        <end position="203"/>
    </location>
</feature>